<accession>A0A212C6R4</accession>
<dbReference type="GO" id="GO:0005737">
    <property type="term" value="C:cytoplasm"/>
    <property type="evidence" value="ECO:0007669"/>
    <property type="project" value="TreeGrafter"/>
</dbReference>
<organism evidence="2 3">
    <name type="scientific">Cervus elaphus hippelaphus</name>
    <name type="common">European red deer</name>
    <dbReference type="NCBI Taxonomy" id="46360"/>
    <lineage>
        <taxon>Eukaryota</taxon>
        <taxon>Metazoa</taxon>
        <taxon>Chordata</taxon>
        <taxon>Craniata</taxon>
        <taxon>Vertebrata</taxon>
        <taxon>Euteleostomi</taxon>
        <taxon>Mammalia</taxon>
        <taxon>Eutheria</taxon>
        <taxon>Laurasiatheria</taxon>
        <taxon>Artiodactyla</taxon>
        <taxon>Ruminantia</taxon>
        <taxon>Pecora</taxon>
        <taxon>Cervidae</taxon>
        <taxon>Cervinae</taxon>
        <taxon>Cervus</taxon>
    </lineage>
</organism>
<gene>
    <name evidence="2" type="ORF">Celaphus_00017859</name>
</gene>
<dbReference type="AlphaFoldDB" id="A0A212C6R4"/>
<evidence type="ECO:0000313" key="2">
    <source>
        <dbReference type="EMBL" id="OWK01642.1"/>
    </source>
</evidence>
<dbReference type="GO" id="GO:0004867">
    <property type="term" value="F:serine-type endopeptidase inhibitor activity"/>
    <property type="evidence" value="ECO:0007669"/>
    <property type="project" value="InterPro"/>
</dbReference>
<feature type="domain" description="Serpin" evidence="1">
    <location>
        <begin position="26"/>
        <end position="163"/>
    </location>
</feature>
<dbReference type="Pfam" id="PF00079">
    <property type="entry name" value="Serpin"/>
    <property type="match status" value="1"/>
</dbReference>
<protein>
    <submittedName>
        <fullName evidence="2">SERPINB8</fullName>
    </submittedName>
</protein>
<dbReference type="Gene3D" id="3.30.497.10">
    <property type="entry name" value="Antithrombin, subunit I, domain 2"/>
    <property type="match status" value="1"/>
</dbReference>
<dbReference type="OrthoDB" id="9681056at2759"/>
<dbReference type="InterPro" id="IPR042178">
    <property type="entry name" value="Serpin_sf_1"/>
</dbReference>
<name>A0A212C6R4_CEREH</name>
<evidence type="ECO:0000313" key="3">
    <source>
        <dbReference type="Proteomes" id="UP000242450"/>
    </source>
</evidence>
<sequence>MNALCEANGTFAINSLKMGEEDHCFSSVLTTVLMGAEGNTAARMSQSLSVLTPHWLVEASEAGRWEGHRSDGENADLKVARRIALCLNEGGDVHRGFQSLLREVSTPGPQSLLTTANRLFGEKTCDFLPESCQKFYEADLEELSFAEDTEECRKHINDWVMEK</sequence>
<dbReference type="PANTHER" id="PTHR11461">
    <property type="entry name" value="SERINE PROTEASE INHIBITOR, SERPIN"/>
    <property type="match status" value="1"/>
</dbReference>
<dbReference type="GO" id="GO:0005615">
    <property type="term" value="C:extracellular space"/>
    <property type="evidence" value="ECO:0007669"/>
    <property type="project" value="InterPro"/>
</dbReference>
<feature type="non-terminal residue" evidence="2">
    <location>
        <position position="163"/>
    </location>
</feature>
<comment type="caution">
    <text evidence="2">The sequence shown here is derived from an EMBL/GenBank/DDBJ whole genome shotgun (WGS) entry which is preliminary data.</text>
</comment>
<keyword evidence="3" id="KW-1185">Reference proteome</keyword>
<dbReference type="PANTHER" id="PTHR11461:SF166">
    <property type="entry name" value="SERPIN B8"/>
    <property type="match status" value="1"/>
</dbReference>
<dbReference type="InterPro" id="IPR023796">
    <property type="entry name" value="Serpin_dom"/>
</dbReference>
<dbReference type="InterPro" id="IPR000215">
    <property type="entry name" value="Serpin_fam"/>
</dbReference>
<dbReference type="EMBL" id="MKHE01000027">
    <property type="protein sequence ID" value="OWK01642.1"/>
    <property type="molecule type" value="Genomic_DNA"/>
</dbReference>
<reference evidence="2 3" key="1">
    <citation type="journal article" date="2018" name="Mol. Genet. Genomics">
        <title>The red deer Cervus elaphus genome CerEla1.0: sequencing, annotating, genes, and chromosomes.</title>
        <authorList>
            <person name="Bana N.A."/>
            <person name="Nyiri A."/>
            <person name="Nagy J."/>
            <person name="Frank K."/>
            <person name="Nagy T."/>
            <person name="Steger V."/>
            <person name="Schiller M."/>
            <person name="Lakatos P."/>
            <person name="Sugar L."/>
            <person name="Horn P."/>
            <person name="Barta E."/>
            <person name="Orosz L."/>
        </authorList>
    </citation>
    <scope>NUCLEOTIDE SEQUENCE [LARGE SCALE GENOMIC DNA]</scope>
    <source>
        <strain evidence="2">Hungarian</strain>
    </source>
</reference>
<dbReference type="Proteomes" id="UP000242450">
    <property type="component" value="Chromosome 27"/>
</dbReference>
<dbReference type="SUPFAM" id="SSF56574">
    <property type="entry name" value="Serpins"/>
    <property type="match status" value="1"/>
</dbReference>
<dbReference type="InterPro" id="IPR036186">
    <property type="entry name" value="Serpin_sf"/>
</dbReference>
<proteinExistence type="predicted"/>
<evidence type="ECO:0000259" key="1">
    <source>
        <dbReference type="Pfam" id="PF00079"/>
    </source>
</evidence>